<feature type="region of interest" description="Disordered" evidence="1">
    <location>
        <begin position="443"/>
        <end position="467"/>
    </location>
</feature>
<feature type="compositionally biased region" description="Low complexity" evidence="1">
    <location>
        <begin position="445"/>
        <end position="467"/>
    </location>
</feature>
<feature type="region of interest" description="Disordered" evidence="1">
    <location>
        <begin position="316"/>
        <end position="416"/>
    </location>
</feature>
<feature type="compositionally biased region" description="Basic and acidic residues" evidence="1">
    <location>
        <begin position="902"/>
        <end position="913"/>
    </location>
</feature>
<feature type="compositionally biased region" description="Acidic residues" evidence="1">
    <location>
        <begin position="787"/>
        <end position="796"/>
    </location>
</feature>
<protein>
    <submittedName>
        <fullName evidence="2">Uncharacterized protein</fullName>
    </submittedName>
</protein>
<dbReference type="Proteomes" id="UP000700596">
    <property type="component" value="Unassembled WGS sequence"/>
</dbReference>
<feature type="compositionally biased region" description="Gly residues" evidence="1">
    <location>
        <begin position="328"/>
        <end position="339"/>
    </location>
</feature>
<reference evidence="2" key="1">
    <citation type="journal article" date="2021" name="Nat. Commun.">
        <title>Genetic determinants of endophytism in the Arabidopsis root mycobiome.</title>
        <authorList>
            <person name="Mesny F."/>
            <person name="Miyauchi S."/>
            <person name="Thiergart T."/>
            <person name="Pickel B."/>
            <person name="Atanasova L."/>
            <person name="Karlsson M."/>
            <person name="Huettel B."/>
            <person name="Barry K.W."/>
            <person name="Haridas S."/>
            <person name="Chen C."/>
            <person name="Bauer D."/>
            <person name="Andreopoulos W."/>
            <person name="Pangilinan J."/>
            <person name="LaButti K."/>
            <person name="Riley R."/>
            <person name="Lipzen A."/>
            <person name="Clum A."/>
            <person name="Drula E."/>
            <person name="Henrissat B."/>
            <person name="Kohler A."/>
            <person name="Grigoriev I.V."/>
            <person name="Martin F.M."/>
            <person name="Hacquard S."/>
        </authorList>
    </citation>
    <scope>NUCLEOTIDE SEQUENCE</scope>
    <source>
        <strain evidence="2">MPI-CAGE-CH-0243</strain>
    </source>
</reference>
<evidence type="ECO:0000256" key="1">
    <source>
        <dbReference type="SAM" id="MobiDB-lite"/>
    </source>
</evidence>
<feature type="compositionally biased region" description="Pro residues" evidence="1">
    <location>
        <begin position="65"/>
        <end position="76"/>
    </location>
</feature>
<feature type="compositionally biased region" description="Low complexity" evidence="1">
    <location>
        <begin position="529"/>
        <end position="544"/>
    </location>
</feature>
<feature type="compositionally biased region" description="Gly residues" evidence="1">
    <location>
        <begin position="376"/>
        <end position="393"/>
    </location>
</feature>
<feature type="compositionally biased region" description="Acidic residues" evidence="1">
    <location>
        <begin position="812"/>
        <end position="826"/>
    </location>
</feature>
<comment type="caution">
    <text evidence="2">The sequence shown here is derived from an EMBL/GenBank/DDBJ whole genome shotgun (WGS) entry which is preliminary data.</text>
</comment>
<dbReference type="EMBL" id="JAGMWT010000006">
    <property type="protein sequence ID" value="KAH7127146.1"/>
    <property type="molecule type" value="Genomic_DNA"/>
</dbReference>
<evidence type="ECO:0000313" key="3">
    <source>
        <dbReference type="Proteomes" id="UP000700596"/>
    </source>
</evidence>
<organism evidence="2 3">
    <name type="scientific">Dendryphion nanum</name>
    <dbReference type="NCBI Taxonomy" id="256645"/>
    <lineage>
        <taxon>Eukaryota</taxon>
        <taxon>Fungi</taxon>
        <taxon>Dikarya</taxon>
        <taxon>Ascomycota</taxon>
        <taxon>Pezizomycotina</taxon>
        <taxon>Dothideomycetes</taxon>
        <taxon>Pleosporomycetidae</taxon>
        <taxon>Pleosporales</taxon>
        <taxon>Torulaceae</taxon>
        <taxon>Dendryphion</taxon>
    </lineage>
</organism>
<feature type="compositionally biased region" description="Basic and acidic residues" evidence="1">
    <location>
        <begin position="395"/>
        <end position="406"/>
    </location>
</feature>
<feature type="compositionally biased region" description="Acidic residues" evidence="1">
    <location>
        <begin position="639"/>
        <end position="659"/>
    </location>
</feature>
<feature type="compositionally biased region" description="Polar residues" evidence="1">
    <location>
        <begin position="716"/>
        <end position="728"/>
    </location>
</feature>
<feature type="region of interest" description="Disordered" evidence="1">
    <location>
        <begin position="23"/>
        <end position="104"/>
    </location>
</feature>
<feature type="region of interest" description="Disordered" evidence="1">
    <location>
        <begin position="599"/>
        <end position="733"/>
    </location>
</feature>
<sequence>MRRVRFEDVGGDVRMVDEFDEVFDDEGNSGDKVVELWRGSGDDEGLPAHESDEPQDSSSHIPSNPVSPQPSNPTSPRPFNGGGYTHHEDEDNDEGPPSPLVNRDGVNYFQELQRIIERQEDDERRGGHGGADDTSPASISRTYDLQRHSINRCAILNNDLHRYHALHANTQARIQQQIQRISTAWSTVSPNTKITAPMIPGRLLAKSRIHLNASVTTSHEQEFDQNWDGSDLRNWNPNILEGLAELAELSNDDNSVFVRMMLNAAIWHRLRKCSRSYVTMEDINAVRTLLRAFPNADFDDQFDEVEDDPLVREYLHSRRRTIRPGPRPGGRGGDGGDNGGYSPPRDPRLNPRRIPPRDERGDYGVDENGDDDHGPRPGGGGIADGASRGGSNDGRGNDHNDNPEDEHLQDDDLEDPLVRSVSLRAQSTLNMIRDQDATAQRLSASLQSWSQRSPQQQQSQRSQQSWQEQQSQVLEQVLASHRNQTLQLHQSQTQTAIQQQQTNQLNQQLLSQNQAQLQTAITTLQEIAAAPTARRPRAPRAQPRGTVPATRESRRNRGQSPSPLPPNVPRNLRRRISTDVDAEEMEERLRTVEYKSFDPRSKFFDPNQKRSGSYGSKAYKPTVNPYYKDRGHKRRRQNEDEDEDGNDHEDEGEDEEEDRSEGKSAHLNDYSEDEFSPVEHGPVGVVESNTWEEPIHTGTRLLEGSNPNLPIDISSDESVSTEYSNKNPDQWIPHPVHIPTIEVIPPSSASNSDQDIELNDEPEHIPYVTRYLPIPYSGESLEEINEEIYDYIDSENEGLPTDDIRLSPAGSESEEGSYDESIEEVDNPPSPNPSHERKSSLSCSEGEENSEGYNDEHSSFHSSVSTSSSLSDSPSAHVSEMLDPHDSIDSVTGLHWNQYGPEHIENPIYKELDGSQPPELDYEDGEYNEADSEVYADEENGDLREGIATGEMGYPTPPRTPGDRGSRGADTNVKRRRRDSVMGLESGGEDDEEEGSGEREEGSGANARRVRRRLLLGPGDSVLVKARGPGGRVTE</sequence>
<feature type="region of interest" description="Disordered" evidence="1">
    <location>
        <begin position="529"/>
        <end position="585"/>
    </location>
</feature>
<name>A0A9P9DXS2_9PLEO</name>
<dbReference type="AlphaFoldDB" id="A0A9P9DXS2"/>
<feature type="compositionally biased region" description="Low complexity" evidence="1">
    <location>
        <begin position="860"/>
        <end position="879"/>
    </location>
</feature>
<keyword evidence="3" id="KW-1185">Reference proteome</keyword>
<evidence type="ECO:0000313" key="2">
    <source>
        <dbReference type="EMBL" id="KAH7127146.1"/>
    </source>
</evidence>
<feature type="compositionally biased region" description="Acidic residues" evidence="1">
    <location>
        <begin position="920"/>
        <end position="940"/>
    </location>
</feature>
<feature type="region of interest" description="Disordered" evidence="1">
    <location>
        <begin position="787"/>
        <end position="1035"/>
    </location>
</feature>
<accession>A0A9P9DXS2</accession>
<feature type="region of interest" description="Disordered" evidence="1">
    <location>
        <begin position="118"/>
        <end position="139"/>
    </location>
</feature>
<feature type="compositionally biased region" description="Basic and acidic residues" evidence="1">
    <location>
        <begin position="345"/>
        <end position="363"/>
    </location>
</feature>
<gene>
    <name evidence="2" type="ORF">B0J11DRAFT_505854</name>
</gene>
<proteinExistence type="predicted"/>